<evidence type="ECO:0000313" key="2">
    <source>
        <dbReference type="EMBL" id="SES98962.1"/>
    </source>
</evidence>
<dbReference type="EMBL" id="FOIL01000003">
    <property type="protein sequence ID" value="SES98962.1"/>
    <property type="molecule type" value="Genomic_DNA"/>
</dbReference>
<evidence type="ECO:0008006" key="4">
    <source>
        <dbReference type="Google" id="ProtNLM"/>
    </source>
</evidence>
<dbReference type="AlphaFoldDB" id="A0A1I0AY69"/>
<feature type="compositionally biased region" description="Acidic residues" evidence="1">
    <location>
        <begin position="47"/>
        <end position="56"/>
    </location>
</feature>
<feature type="region of interest" description="Disordered" evidence="1">
    <location>
        <begin position="41"/>
        <end position="65"/>
    </location>
</feature>
<proteinExistence type="predicted"/>
<accession>A0A1I0AY69</accession>
<gene>
    <name evidence="2" type="ORF">SAMN04487771_10039</name>
</gene>
<protein>
    <recommendedName>
        <fullName evidence="4">Biopolymer transport protein ExbD/TolR</fullName>
    </recommendedName>
</protein>
<evidence type="ECO:0000256" key="1">
    <source>
        <dbReference type="SAM" id="MobiDB-lite"/>
    </source>
</evidence>
<evidence type="ECO:0000313" key="3">
    <source>
        <dbReference type="Proteomes" id="UP000199820"/>
    </source>
</evidence>
<reference evidence="2 3" key="1">
    <citation type="submission" date="2016-10" db="EMBL/GenBank/DDBJ databases">
        <authorList>
            <person name="de Groot N.N."/>
        </authorList>
    </citation>
    <scope>NUCLEOTIDE SEQUENCE [LARGE SCALE GENOMIC DNA]</scope>
    <source>
        <strain evidence="2 3">KH1P1</strain>
    </source>
</reference>
<organism evidence="2 3">
    <name type="scientific">[Clostridium] aminophilum</name>
    <dbReference type="NCBI Taxonomy" id="1526"/>
    <lineage>
        <taxon>Bacteria</taxon>
        <taxon>Bacillati</taxon>
        <taxon>Bacillota</taxon>
        <taxon>Clostridia</taxon>
        <taxon>Lachnospirales</taxon>
        <taxon>Lachnospiraceae</taxon>
    </lineage>
</organism>
<dbReference type="Proteomes" id="UP000199820">
    <property type="component" value="Unassembled WGS sequence"/>
</dbReference>
<dbReference type="RefSeq" id="WP_074648179.1">
    <property type="nucleotide sequence ID" value="NZ_FOIL01000003.1"/>
</dbReference>
<sequence length="138" mass="15250">MKKRTKLALSGAIILICVLNTGCFWKKEDLAAASDTAIAQMESAEIPSEESQEQETTDGGGNEYESTAEAQIIELNVLVDGETYICNNAPISLEQLKDSILKRDKNVSVIISDHNATRNAYKKLISLAEELEIKYVER</sequence>
<keyword evidence="3" id="KW-1185">Reference proteome</keyword>
<name>A0A1I0AY69_9FIRM</name>